<dbReference type="InterPro" id="IPR001910">
    <property type="entry name" value="Inosine/uridine_hydrolase_dom"/>
</dbReference>
<dbReference type="Proteomes" id="UP000502823">
    <property type="component" value="Unassembled WGS sequence"/>
</dbReference>
<dbReference type="PANTHER" id="PTHR46190:SF1">
    <property type="entry name" value="SI:CH211-201H21.5"/>
    <property type="match status" value="1"/>
</dbReference>
<dbReference type="AlphaFoldDB" id="A0A6L2PWI3"/>
<dbReference type="PANTHER" id="PTHR46190">
    <property type="entry name" value="SI:CH211-201H21.5-RELATED"/>
    <property type="match status" value="1"/>
</dbReference>
<sequence>MSEGKDIPVYRGAEEPLIIHDGKCTEEFEHFHGLDGFGDLGFLHTPSMKLIQSENAVCALGRIVAGTDCKGEVTLVCLAPLTNIALTMKTYAHFSSSLKDIYVMGGNSTGMGNVTSAGEFNFYTDPEAAHIVLTSACCPIYLLPWETCLSIDISLAWRFNILGAIQNTRMDLLNTVEKKVWEKSSYTSWIPCDAIIAAVLLRPDIVIKSQKCHATLELRGTHTRGQVVIDHLKVKDPNVHLIEEVDTYILKKILLWAAGHADSADDDKSK</sequence>
<keyword evidence="4" id="KW-1185">Reference proteome</keyword>
<evidence type="ECO:0000256" key="1">
    <source>
        <dbReference type="ARBA" id="ARBA00009176"/>
    </source>
</evidence>
<comment type="caution">
    <text evidence="3">The sequence shown here is derived from an EMBL/GenBank/DDBJ whole genome shotgun (WGS) entry which is preliminary data.</text>
</comment>
<dbReference type="GO" id="GO:0016799">
    <property type="term" value="F:hydrolase activity, hydrolyzing N-glycosyl compounds"/>
    <property type="evidence" value="ECO:0007669"/>
    <property type="project" value="InterPro"/>
</dbReference>
<dbReference type="InParanoid" id="A0A6L2PWI3"/>
<reference evidence="4" key="1">
    <citation type="submission" date="2020-01" db="EMBL/GenBank/DDBJ databases">
        <title>Draft genome sequence of the Termite Coptotermes fromosanus.</title>
        <authorList>
            <person name="Itakura S."/>
            <person name="Yosikawa Y."/>
            <person name="Umezawa K."/>
        </authorList>
    </citation>
    <scope>NUCLEOTIDE SEQUENCE [LARGE SCALE GENOMIC DNA]</scope>
</reference>
<dbReference type="Gene3D" id="3.90.245.10">
    <property type="entry name" value="Ribonucleoside hydrolase-like"/>
    <property type="match status" value="1"/>
</dbReference>
<comment type="similarity">
    <text evidence="1">Belongs to the IUNH family.</text>
</comment>
<dbReference type="InterPro" id="IPR052775">
    <property type="entry name" value="IUN_hydrolase"/>
</dbReference>
<protein>
    <recommendedName>
        <fullName evidence="2">Inosine/uridine-preferring nucleoside hydrolase domain-containing protein</fullName>
    </recommendedName>
</protein>
<organism evidence="3 4">
    <name type="scientific">Coptotermes formosanus</name>
    <name type="common">Formosan subterranean termite</name>
    <dbReference type="NCBI Taxonomy" id="36987"/>
    <lineage>
        <taxon>Eukaryota</taxon>
        <taxon>Metazoa</taxon>
        <taxon>Ecdysozoa</taxon>
        <taxon>Arthropoda</taxon>
        <taxon>Hexapoda</taxon>
        <taxon>Insecta</taxon>
        <taxon>Pterygota</taxon>
        <taxon>Neoptera</taxon>
        <taxon>Polyneoptera</taxon>
        <taxon>Dictyoptera</taxon>
        <taxon>Blattodea</taxon>
        <taxon>Blattoidea</taxon>
        <taxon>Termitoidae</taxon>
        <taxon>Rhinotermitidae</taxon>
        <taxon>Coptotermes</taxon>
    </lineage>
</organism>
<accession>A0A6L2PWI3</accession>
<dbReference type="OrthoDB" id="432381at2759"/>
<evidence type="ECO:0000313" key="4">
    <source>
        <dbReference type="Proteomes" id="UP000502823"/>
    </source>
</evidence>
<feature type="domain" description="Inosine/uridine-preferring nucleoside hydrolase" evidence="2">
    <location>
        <begin position="5"/>
        <end position="247"/>
    </location>
</feature>
<dbReference type="SUPFAM" id="SSF53590">
    <property type="entry name" value="Nucleoside hydrolase"/>
    <property type="match status" value="1"/>
</dbReference>
<name>A0A6L2PWI3_COPFO</name>
<gene>
    <name evidence="3" type="ORF">Cfor_03571</name>
</gene>
<dbReference type="EMBL" id="BLKM01000588">
    <property type="protein sequence ID" value="GFG35990.1"/>
    <property type="molecule type" value="Genomic_DNA"/>
</dbReference>
<evidence type="ECO:0000313" key="3">
    <source>
        <dbReference type="EMBL" id="GFG35990.1"/>
    </source>
</evidence>
<dbReference type="Pfam" id="PF01156">
    <property type="entry name" value="IU_nuc_hydro"/>
    <property type="match status" value="1"/>
</dbReference>
<evidence type="ECO:0000259" key="2">
    <source>
        <dbReference type="Pfam" id="PF01156"/>
    </source>
</evidence>
<proteinExistence type="inferred from homology"/>
<dbReference type="InterPro" id="IPR036452">
    <property type="entry name" value="Ribo_hydro-like"/>
</dbReference>